<evidence type="ECO:0000256" key="1">
    <source>
        <dbReference type="ARBA" id="ARBA00001971"/>
    </source>
</evidence>
<dbReference type="GO" id="GO:0016705">
    <property type="term" value="F:oxidoreductase activity, acting on paired donors, with incorporation or reduction of molecular oxygen"/>
    <property type="evidence" value="ECO:0007669"/>
    <property type="project" value="InterPro"/>
</dbReference>
<evidence type="ECO:0000256" key="3">
    <source>
        <dbReference type="ARBA" id="ARBA00005179"/>
    </source>
</evidence>
<evidence type="ECO:0000256" key="8">
    <source>
        <dbReference type="ARBA" id="ARBA00022989"/>
    </source>
</evidence>
<dbReference type="InterPro" id="IPR050364">
    <property type="entry name" value="Cytochrome_P450_fung"/>
</dbReference>
<evidence type="ECO:0000256" key="2">
    <source>
        <dbReference type="ARBA" id="ARBA00004370"/>
    </source>
</evidence>
<dbReference type="Gene3D" id="1.10.630.10">
    <property type="entry name" value="Cytochrome P450"/>
    <property type="match status" value="1"/>
</dbReference>
<reference evidence="14" key="1">
    <citation type="submission" date="2022-07" db="EMBL/GenBank/DDBJ databases">
        <title>Genome Sequence of Physisporinus lineatus.</title>
        <authorList>
            <person name="Buettner E."/>
        </authorList>
    </citation>
    <scope>NUCLEOTIDE SEQUENCE</scope>
    <source>
        <strain evidence="14">VT162</strain>
    </source>
</reference>
<dbReference type="PANTHER" id="PTHR46300">
    <property type="entry name" value="P450, PUTATIVE (EUROFUNG)-RELATED-RELATED"/>
    <property type="match status" value="1"/>
</dbReference>
<proteinExistence type="inferred from homology"/>
<comment type="subcellular location">
    <subcellularLocation>
        <location evidence="2">Membrane</location>
    </subcellularLocation>
</comment>
<feature type="transmembrane region" description="Helical" evidence="13">
    <location>
        <begin position="255"/>
        <end position="275"/>
    </location>
</feature>
<accession>A0AAD5YMI7</accession>
<evidence type="ECO:0000256" key="11">
    <source>
        <dbReference type="ARBA" id="ARBA00023033"/>
    </source>
</evidence>
<evidence type="ECO:0008006" key="16">
    <source>
        <dbReference type="Google" id="ProtNLM"/>
    </source>
</evidence>
<dbReference type="PRINTS" id="PR00463">
    <property type="entry name" value="EP450I"/>
</dbReference>
<dbReference type="GO" id="GO:0016020">
    <property type="term" value="C:membrane"/>
    <property type="evidence" value="ECO:0007669"/>
    <property type="project" value="UniProtKB-SubCell"/>
</dbReference>
<comment type="cofactor">
    <cofactor evidence="1">
        <name>heme</name>
        <dbReference type="ChEBI" id="CHEBI:30413"/>
    </cofactor>
</comment>
<dbReference type="GO" id="GO:0020037">
    <property type="term" value="F:heme binding"/>
    <property type="evidence" value="ECO:0007669"/>
    <property type="project" value="InterPro"/>
</dbReference>
<comment type="caution">
    <text evidence="14">The sequence shown here is derived from an EMBL/GenBank/DDBJ whole genome shotgun (WGS) entry which is preliminary data.</text>
</comment>
<comment type="pathway">
    <text evidence="3">Secondary metabolite biosynthesis.</text>
</comment>
<evidence type="ECO:0000256" key="12">
    <source>
        <dbReference type="ARBA" id="ARBA00023136"/>
    </source>
</evidence>
<keyword evidence="8 13" id="KW-1133">Transmembrane helix</keyword>
<dbReference type="PANTHER" id="PTHR46300:SF1">
    <property type="entry name" value="P450, PUTATIVE (EUROFUNG)-RELATED"/>
    <property type="match status" value="1"/>
</dbReference>
<evidence type="ECO:0000256" key="6">
    <source>
        <dbReference type="ARBA" id="ARBA00022692"/>
    </source>
</evidence>
<dbReference type="GO" id="GO:0005506">
    <property type="term" value="F:iron ion binding"/>
    <property type="evidence" value="ECO:0007669"/>
    <property type="project" value="InterPro"/>
</dbReference>
<dbReference type="InterPro" id="IPR002401">
    <property type="entry name" value="Cyt_P450_E_grp-I"/>
</dbReference>
<keyword evidence="15" id="KW-1185">Reference proteome</keyword>
<dbReference type="GO" id="GO:0004497">
    <property type="term" value="F:monooxygenase activity"/>
    <property type="evidence" value="ECO:0007669"/>
    <property type="project" value="UniProtKB-KW"/>
</dbReference>
<protein>
    <recommendedName>
        <fullName evidence="16">Cytochrome P450</fullName>
    </recommendedName>
</protein>
<keyword evidence="5" id="KW-0349">Heme</keyword>
<dbReference type="InterPro" id="IPR001128">
    <property type="entry name" value="Cyt_P450"/>
</dbReference>
<dbReference type="SUPFAM" id="SSF48264">
    <property type="entry name" value="Cytochrome P450"/>
    <property type="match status" value="1"/>
</dbReference>
<evidence type="ECO:0000313" key="15">
    <source>
        <dbReference type="Proteomes" id="UP001212997"/>
    </source>
</evidence>
<keyword evidence="9" id="KW-0560">Oxidoreductase</keyword>
<dbReference type="AlphaFoldDB" id="A0AAD5YMI7"/>
<evidence type="ECO:0000256" key="13">
    <source>
        <dbReference type="SAM" id="Phobius"/>
    </source>
</evidence>
<sequence>MMVFTDGAIAHPHPFKVKFVPRQGAPSRGVSARVNKGVPDSVHICTLYSSHNPVPSEWQSYGMGLQASATVGHGCRRSRSVGASRGKPISNFDRNDLSVTFVRARAMAASLYSPQLNRDDHHYALKGLLQQTHKGKYPLLFSKIPASSSNCACRFFVLTLAELESLTVGPQPIEPSEENFWVLFSWMSMPLETVSQQTDAVAYNLLVLTNETEGLSGYGRMSYKPMKERTHVPNSPRVSTASVETMFAIAEHPNFMVYFSILLSFIVAAIAASYFRPSRAPLPPGPRGFITSLSRRDLFRVFHQYYQRYGPIISVKTTRGPLVIIAGYQAAVDVMQKRGSDLADRPYSVSAMMVSKDLRVLNMGVGERLKRLRRIMHFQMQPSVANTYQPIQYVHAKNFMLDLLHSPDQHLQHARRYAASAIMSITYGKTTPTQYTDPEVVAIQIVADRIAAMLPVGNGWVDRFPFLRFLPIPEVMRLRRYHHEELLLFSSLRDAVRKRIEDKEHVPPNVLTRLWDNQQEYHITDDELTYLAGSMFGAGSDTTASALGFVIMAAALFPKEWARVQAQIDSVVGHSRLPTFEDYDELPLVTSFVLESYRWRPVSPSGIPETMLGSRSLDLTHIS</sequence>
<evidence type="ECO:0000256" key="4">
    <source>
        <dbReference type="ARBA" id="ARBA00010617"/>
    </source>
</evidence>
<evidence type="ECO:0000256" key="9">
    <source>
        <dbReference type="ARBA" id="ARBA00023002"/>
    </source>
</evidence>
<comment type="similarity">
    <text evidence="4">Belongs to the cytochrome P450 family.</text>
</comment>
<keyword evidence="6 13" id="KW-0812">Transmembrane</keyword>
<dbReference type="InterPro" id="IPR036396">
    <property type="entry name" value="Cyt_P450_sf"/>
</dbReference>
<gene>
    <name evidence="14" type="ORF">NLI96_g1779</name>
</gene>
<evidence type="ECO:0000256" key="5">
    <source>
        <dbReference type="ARBA" id="ARBA00022617"/>
    </source>
</evidence>
<name>A0AAD5YMI7_9APHY</name>
<evidence type="ECO:0000256" key="7">
    <source>
        <dbReference type="ARBA" id="ARBA00022723"/>
    </source>
</evidence>
<evidence type="ECO:0000313" key="14">
    <source>
        <dbReference type="EMBL" id="KAJ3489926.1"/>
    </source>
</evidence>
<dbReference type="Pfam" id="PF00067">
    <property type="entry name" value="p450"/>
    <property type="match status" value="1"/>
</dbReference>
<dbReference type="EMBL" id="JANAWD010000036">
    <property type="protein sequence ID" value="KAJ3489926.1"/>
    <property type="molecule type" value="Genomic_DNA"/>
</dbReference>
<keyword evidence="7" id="KW-0479">Metal-binding</keyword>
<keyword evidence="12 13" id="KW-0472">Membrane</keyword>
<keyword evidence="10" id="KW-0408">Iron</keyword>
<evidence type="ECO:0000256" key="10">
    <source>
        <dbReference type="ARBA" id="ARBA00023004"/>
    </source>
</evidence>
<keyword evidence="11" id="KW-0503">Monooxygenase</keyword>
<organism evidence="14 15">
    <name type="scientific">Meripilus lineatus</name>
    <dbReference type="NCBI Taxonomy" id="2056292"/>
    <lineage>
        <taxon>Eukaryota</taxon>
        <taxon>Fungi</taxon>
        <taxon>Dikarya</taxon>
        <taxon>Basidiomycota</taxon>
        <taxon>Agaricomycotina</taxon>
        <taxon>Agaricomycetes</taxon>
        <taxon>Polyporales</taxon>
        <taxon>Meripilaceae</taxon>
        <taxon>Meripilus</taxon>
    </lineage>
</organism>
<dbReference type="Proteomes" id="UP001212997">
    <property type="component" value="Unassembled WGS sequence"/>
</dbReference>